<dbReference type="AlphaFoldDB" id="A0A6J6F0W4"/>
<name>A0A6J6F0W4_9ZZZZ</name>
<sequence>MKLKKVQWKIDMAPAPFEPFYDKNAEIIVDSYLHKCDTKPTIKSAFRYAQKIADASNCSMMICTWKKWRNNREKDKVMNFFVVYPNRYK</sequence>
<accession>A0A6J6F0W4</accession>
<reference evidence="1" key="1">
    <citation type="submission" date="2020-05" db="EMBL/GenBank/DDBJ databases">
        <authorList>
            <person name="Chiriac C."/>
            <person name="Salcher M."/>
            <person name="Ghai R."/>
            <person name="Kavagutti S V."/>
        </authorList>
    </citation>
    <scope>NUCLEOTIDE SEQUENCE</scope>
</reference>
<gene>
    <name evidence="1" type="ORF">UFOPK1726_00989</name>
</gene>
<organism evidence="1">
    <name type="scientific">freshwater metagenome</name>
    <dbReference type="NCBI Taxonomy" id="449393"/>
    <lineage>
        <taxon>unclassified sequences</taxon>
        <taxon>metagenomes</taxon>
        <taxon>ecological metagenomes</taxon>
    </lineage>
</organism>
<evidence type="ECO:0000313" key="1">
    <source>
        <dbReference type="EMBL" id="CAB4581927.1"/>
    </source>
</evidence>
<proteinExistence type="predicted"/>
<protein>
    <submittedName>
        <fullName evidence="1">Unannotated protein</fullName>
    </submittedName>
</protein>
<dbReference type="EMBL" id="CAEZTT010000125">
    <property type="protein sequence ID" value="CAB4581927.1"/>
    <property type="molecule type" value="Genomic_DNA"/>
</dbReference>